<evidence type="ECO:0000256" key="4">
    <source>
        <dbReference type="RuleBase" id="RU003707"/>
    </source>
</evidence>
<name>A0A0S4QSH9_9ACTN</name>
<keyword evidence="6" id="KW-1185">Reference proteome</keyword>
<dbReference type="PANTHER" id="PTHR11941">
    <property type="entry name" value="ENOYL-COA HYDRATASE-RELATED"/>
    <property type="match status" value="1"/>
</dbReference>
<organism evidence="5 6">
    <name type="scientific">Parafrankia irregularis</name>
    <dbReference type="NCBI Taxonomy" id="795642"/>
    <lineage>
        <taxon>Bacteria</taxon>
        <taxon>Bacillati</taxon>
        <taxon>Actinomycetota</taxon>
        <taxon>Actinomycetes</taxon>
        <taxon>Frankiales</taxon>
        <taxon>Frankiaceae</taxon>
        <taxon>Parafrankia</taxon>
    </lineage>
</organism>
<proteinExistence type="inferred from homology"/>
<keyword evidence="3" id="KW-0456">Lyase</keyword>
<dbReference type="GO" id="GO:0006635">
    <property type="term" value="P:fatty acid beta-oxidation"/>
    <property type="evidence" value="ECO:0007669"/>
    <property type="project" value="TreeGrafter"/>
</dbReference>
<dbReference type="Proteomes" id="UP000198802">
    <property type="component" value="Unassembled WGS sequence"/>
</dbReference>
<evidence type="ECO:0000256" key="1">
    <source>
        <dbReference type="ARBA" id="ARBA00005254"/>
    </source>
</evidence>
<accession>A0A0S4QSH9</accession>
<evidence type="ECO:0000256" key="3">
    <source>
        <dbReference type="ARBA" id="ARBA00023239"/>
    </source>
</evidence>
<dbReference type="CDD" id="cd06558">
    <property type="entry name" value="crotonase-like"/>
    <property type="match status" value="1"/>
</dbReference>
<reference evidence="6" key="1">
    <citation type="submission" date="2015-11" db="EMBL/GenBank/DDBJ databases">
        <authorList>
            <person name="Varghese N."/>
        </authorList>
    </citation>
    <scope>NUCLEOTIDE SEQUENCE [LARGE SCALE GENOMIC DNA]</scope>
    <source>
        <strain evidence="6">DSM 45899</strain>
    </source>
</reference>
<gene>
    <name evidence="5" type="ORF">Ga0074812_11832</name>
</gene>
<dbReference type="Gene3D" id="1.10.12.10">
    <property type="entry name" value="Lyase 2-enoyl-coa Hydratase, Chain A, domain 2"/>
    <property type="match status" value="1"/>
</dbReference>
<dbReference type="PROSITE" id="PS00166">
    <property type="entry name" value="ENOYL_COA_HYDRATASE"/>
    <property type="match status" value="1"/>
</dbReference>
<dbReference type="InterPro" id="IPR018376">
    <property type="entry name" value="Enoyl-CoA_hyd/isom_CS"/>
</dbReference>
<dbReference type="Gene3D" id="3.90.226.10">
    <property type="entry name" value="2-enoyl-CoA Hydratase, Chain A, domain 1"/>
    <property type="match status" value="1"/>
</dbReference>
<evidence type="ECO:0000313" key="6">
    <source>
        <dbReference type="Proteomes" id="UP000198802"/>
    </source>
</evidence>
<sequence length="249" mass="25998">MSILTDLTDGALVVTINRPEARNALNGEVGQGIVDALARASDDADIRCVVLTGAGDRSFCAGLDLKALARGENLKPVMDGLNALRDFPKPLLGAVNGACLGGGFEVMMFCDLVVAVEDTPFGLPEVRRGLLAGGGGTRLAQRLPIAVALELGLTGEPIPASEALRWGLINRVVPRDELLTTALGLAARIGLGGPLAVTATKRLMRAELGDDEAAMKPVFEAMGTLMGSEDAQEAGRAFAEKRTPVWKGR</sequence>
<dbReference type="EMBL" id="FAOZ01000018">
    <property type="protein sequence ID" value="CUU58260.1"/>
    <property type="molecule type" value="Genomic_DNA"/>
</dbReference>
<evidence type="ECO:0000313" key="5">
    <source>
        <dbReference type="EMBL" id="CUU58260.1"/>
    </source>
</evidence>
<dbReference type="PANTHER" id="PTHR11941:SF169">
    <property type="entry name" value="(7AS)-7A-METHYL-1,5-DIOXO-2,3,5,6,7,7A-HEXAHYDRO-1H-INDENE-CARBOXYL-COA HYDROLASE"/>
    <property type="match status" value="1"/>
</dbReference>
<dbReference type="SUPFAM" id="SSF52096">
    <property type="entry name" value="ClpP/crotonase"/>
    <property type="match status" value="1"/>
</dbReference>
<protein>
    <submittedName>
        <fullName evidence="5">Crotonobetainyl-CoA hydratase</fullName>
    </submittedName>
</protein>
<keyword evidence="2" id="KW-0443">Lipid metabolism</keyword>
<dbReference type="InterPro" id="IPR014748">
    <property type="entry name" value="Enoyl-CoA_hydra_C"/>
</dbReference>
<dbReference type="InterPro" id="IPR029045">
    <property type="entry name" value="ClpP/crotonase-like_dom_sf"/>
</dbReference>
<evidence type="ECO:0000256" key="2">
    <source>
        <dbReference type="ARBA" id="ARBA00023098"/>
    </source>
</evidence>
<dbReference type="Pfam" id="PF00378">
    <property type="entry name" value="ECH_1"/>
    <property type="match status" value="1"/>
</dbReference>
<dbReference type="GO" id="GO:0016829">
    <property type="term" value="F:lyase activity"/>
    <property type="evidence" value="ECO:0007669"/>
    <property type="project" value="UniProtKB-KW"/>
</dbReference>
<dbReference type="InterPro" id="IPR001753">
    <property type="entry name" value="Enoyl-CoA_hydra/iso"/>
</dbReference>
<dbReference type="RefSeq" id="WP_091281377.1">
    <property type="nucleotide sequence ID" value="NZ_FAOZ01000018.1"/>
</dbReference>
<comment type="similarity">
    <text evidence="1 4">Belongs to the enoyl-CoA hydratase/isomerase family.</text>
</comment>
<dbReference type="AlphaFoldDB" id="A0A0S4QSH9"/>